<sequence length="64" mass="7027">MAAPAKMRLRSEKHLANITKRGQVSQPQKEEKGYSVGPVLMGFFLFVLVGSSVIQILRTAQLGL</sequence>
<comment type="caution">
    <text evidence="14">The sequence shown here is derived from an EMBL/GenBank/DDBJ whole genome shotgun (WGS) entry which is preliminary data.</text>
</comment>
<dbReference type="PANTHER" id="PTHR15601:SF0">
    <property type="entry name" value="GEO09675P1"/>
    <property type="match status" value="1"/>
</dbReference>
<dbReference type="Proteomes" id="UP000688947">
    <property type="component" value="Unassembled WGS sequence"/>
</dbReference>
<dbReference type="Pfam" id="PF06624">
    <property type="entry name" value="RAMP4"/>
    <property type="match status" value="1"/>
</dbReference>
<evidence type="ECO:0000313" key="11">
    <source>
        <dbReference type="EMBL" id="KAG2985387.1"/>
    </source>
</evidence>
<keyword evidence="4" id="KW-0256">Endoplasmic reticulum</keyword>
<feature type="transmembrane region" description="Helical" evidence="7">
    <location>
        <begin position="36"/>
        <end position="57"/>
    </location>
</feature>
<dbReference type="Proteomes" id="UP000697107">
    <property type="component" value="Unassembled WGS sequence"/>
</dbReference>
<dbReference type="VEuPathDB" id="FungiDB:PC110_g8063"/>
<accession>A0A329SFM1</accession>
<evidence type="ECO:0000313" key="14">
    <source>
        <dbReference type="EMBL" id="RAW35637.1"/>
    </source>
</evidence>
<keyword evidence="3 7" id="KW-0812">Transmembrane</keyword>
<dbReference type="EMBL" id="JAENGZ010000141">
    <property type="protein sequence ID" value="KAG6967533.1"/>
    <property type="molecule type" value="Genomic_DNA"/>
</dbReference>
<evidence type="ECO:0000313" key="12">
    <source>
        <dbReference type="EMBL" id="KAG3222341.1"/>
    </source>
</evidence>
<keyword evidence="6 7" id="KW-0472">Membrane</keyword>
<dbReference type="EMBL" id="RCML01000213">
    <property type="protein sequence ID" value="KAG2985387.1"/>
    <property type="molecule type" value="Genomic_DNA"/>
</dbReference>
<evidence type="ECO:0000256" key="2">
    <source>
        <dbReference type="ARBA" id="ARBA00005500"/>
    </source>
</evidence>
<keyword evidence="15" id="KW-1185">Reference proteome</keyword>
<dbReference type="Proteomes" id="UP000774804">
    <property type="component" value="Unassembled WGS sequence"/>
</dbReference>
<evidence type="ECO:0000313" key="9">
    <source>
        <dbReference type="EMBL" id="KAG2925640.1"/>
    </source>
</evidence>
<dbReference type="InterPro" id="IPR010580">
    <property type="entry name" value="ER_stress-assoc"/>
</dbReference>
<dbReference type="EMBL" id="RCMK01000224">
    <property type="protein sequence ID" value="KAG2942811.1"/>
    <property type="molecule type" value="Genomic_DNA"/>
</dbReference>
<dbReference type="OrthoDB" id="16679at2759"/>
<name>A0A329SFM1_9STRA</name>
<evidence type="ECO:0000256" key="6">
    <source>
        <dbReference type="ARBA" id="ARBA00023136"/>
    </source>
</evidence>
<reference evidence="13" key="3">
    <citation type="submission" date="2021-01" db="EMBL/GenBank/DDBJ databases">
        <title>Phytophthora aleatoria, a newly-described species from Pinus radiata is distinct from Phytophthora cactorum isolates based on comparative genomics.</title>
        <authorList>
            <person name="Mcdougal R."/>
            <person name="Panda P."/>
            <person name="Williams N."/>
            <person name="Studholme D.J."/>
        </authorList>
    </citation>
    <scope>NUCLEOTIDE SEQUENCE</scope>
    <source>
        <strain evidence="13">NZFS 3830</strain>
    </source>
</reference>
<dbReference type="EMBL" id="RCMI01000207">
    <property type="protein sequence ID" value="KAG2925640.1"/>
    <property type="molecule type" value="Genomic_DNA"/>
</dbReference>
<reference evidence="14 15" key="1">
    <citation type="submission" date="2018-01" db="EMBL/GenBank/DDBJ databases">
        <title>Draft genome of the strawberry crown rot pathogen Phytophthora cactorum.</title>
        <authorList>
            <person name="Armitage A.D."/>
            <person name="Lysoe E."/>
            <person name="Nellist C.F."/>
            <person name="Harrison R.J."/>
            <person name="Brurberg M.B."/>
        </authorList>
    </citation>
    <scope>NUCLEOTIDE SEQUENCE [LARGE SCALE GENOMIC DNA]</scope>
    <source>
        <strain evidence="14 15">10300</strain>
    </source>
</reference>
<dbReference type="AlphaFoldDB" id="A0A329SFM1"/>
<evidence type="ECO:0000256" key="1">
    <source>
        <dbReference type="ARBA" id="ARBA00004389"/>
    </source>
</evidence>
<gene>
    <name evidence="13" type="ORF">JG687_00004210</name>
    <name evidence="14" type="ORF">PC110_g8063</name>
    <name evidence="8" type="ORF">PC113_g9325</name>
    <name evidence="9" type="ORF">PC115_g8173</name>
    <name evidence="10" type="ORF">PC117_g9650</name>
    <name evidence="11" type="ORF">PC118_g8360</name>
    <name evidence="12" type="ORF">PC129_g6950</name>
</gene>
<dbReference type="STRING" id="29920.A0A329SFM1"/>
<evidence type="ECO:0000256" key="7">
    <source>
        <dbReference type="SAM" id="Phobius"/>
    </source>
</evidence>
<evidence type="ECO:0000313" key="8">
    <source>
        <dbReference type="EMBL" id="KAG2858988.1"/>
    </source>
</evidence>
<dbReference type="Proteomes" id="UP000760860">
    <property type="component" value="Unassembled WGS sequence"/>
</dbReference>
<dbReference type="EMBL" id="RCMV01000185">
    <property type="protein sequence ID" value="KAG3222341.1"/>
    <property type="molecule type" value="Genomic_DNA"/>
</dbReference>
<evidence type="ECO:0000313" key="10">
    <source>
        <dbReference type="EMBL" id="KAG2942811.1"/>
    </source>
</evidence>
<dbReference type="EMBL" id="RCMG01000232">
    <property type="protein sequence ID" value="KAG2858988.1"/>
    <property type="molecule type" value="Genomic_DNA"/>
</dbReference>
<dbReference type="Proteomes" id="UP000251314">
    <property type="component" value="Unassembled WGS sequence"/>
</dbReference>
<dbReference type="GO" id="GO:0005789">
    <property type="term" value="C:endoplasmic reticulum membrane"/>
    <property type="evidence" value="ECO:0007669"/>
    <property type="project" value="UniProtKB-SubCell"/>
</dbReference>
<evidence type="ECO:0000256" key="4">
    <source>
        <dbReference type="ARBA" id="ARBA00022824"/>
    </source>
</evidence>
<comment type="similarity">
    <text evidence="2">Belongs to the RAMP4 family.</text>
</comment>
<evidence type="ECO:0000313" key="13">
    <source>
        <dbReference type="EMBL" id="KAG6967533.1"/>
    </source>
</evidence>
<dbReference type="GO" id="GO:0030968">
    <property type="term" value="P:endoplasmic reticulum unfolded protein response"/>
    <property type="evidence" value="ECO:0007669"/>
    <property type="project" value="TreeGrafter"/>
</dbReference>
<evidence type="ECO:0000256" key="3">
    <source>
        <dbReference type="ARBA" id="ARBA00022692"/>
    </source>
</evidence>
<keyword evidence="5 7" id="KW-1133">Transmembrane helix</keyword>
<evidence type="ECO:0000256" key="5">
    <source>
        <dbReference type="ARBA" id="ARBA00022989"/>
    </source>
</evidence>
<reference evidence="8" key="2">
    <citation type="submission" date="2018-10" db="EMBL/GenBank/DDBJ databases">
        <title>Effector identification in a new, highly contiguous assembly of the strawberry crown rot pathogen Phytophthora cactorum.</title>
        <authorList>
            <person name="Armitage A.D."/>
            <person name="Nellist C.F."/>
            <person name="Bates H."/>
            <person name="Vickerstaff R.J."/>
            <person name="Harrison R.J."/>
        </authorList>
    </citation>
    <scope>NUCLEOTIDE SEQUENCE</scope>
    <source>
        <strain evidence="8">15-7</strain>
        <strain evidence="9">4032</strain>
        <strain evidence="10">4040</strain>
        <strain evidence="11">P415</strain>
        <strain evidence="12">P421</strain>
    </source>
</reference>
<comment type="subcellular location">
    <subcellularLocation>
        <location evidence="1">Endoplasmic reticulum membrane</location>
        <topology evidence="1">Single-pass membrane protein</topology>
    </subcellularLocation>
</comment>
<evidence type="ECO:0000313" key="15">
    <source>
        <dbReference type="Proteomes" id="UP000251314"/>
    </source>
</evidence>
<dbReference type="PANTHER" id="PTHR15601">
    <property type="entry name" value="STRESS ASSOCIATED ENDOPLASMIC RETICULUM PROTEIN SERP1/RAMP4"/>
    <property type="match status" value="1"/>
</dbReference>
<dbReference type="EMBL" id="MJFZ01000162">
    <property type="protein sequence ID" value="RAW35637.1"/>
    <property type="molecule type" value="Genomic_DNA"/>
</dbReference>
<dbReference type="Proteomes" id="UP000735874">
    <property type="component" value="Unassembled WGS sequence"/>
</dbReference>
<dbReference type="Proteomes" id="UP000736787">
    <property type="component" value="Unassembled WGS sequence"/>
</dbReference>
<protein>
    <submittedName>
        <fullName evidence="14">Uncharacterized protein</fullName>
    </submittedName>
</protein>
<organism evidence="14 15">
    <name type="scientific">Phytophthora cactorum</name>
    <dbReference type="NCBI Taxonomy" id="29920"/>
    <lineage>
        <taxon>Eukaryota</taxon>
        <taxon>Sar</taxon>
        <taxon>Stramenopiles</taxon>
        <taxon>Oomycota</taxon>
        <taxon>Peronosporomycetes</taxon>
        <taxon>Peronosporales</taxon>
        <taxon>Peronosporaceae</taxon>
        <taxon>Phytophthora</taxon>
    </lineage>
</organism>
<proteinExistence type="inferred from homology"/>